<feature type="transmembrane region" description="Helical" evidence="6">
    <location>
        <begin position="12"/>
        <end position="38"/>
    </location>
</feature>
<keyword evidence="3 6" id="KW-0812">Transmembrane</keyword>
<protein>
    <submittedName>
        <fullName evidence="7">Lipopolysaccharide biosynthesis protein</fullName>
    </submittedName>
</protein>
<reference evidence="8" key="2">
    <citation type="submission" date="2023-07" db="EMBL/GenBank/DDBJ databases">
        <title>Identification and characterization of horizontal gene transfer across gut microbiota members of farm animals based on homology search.</title>
        <authorList>
            <person name="Schwarzerova J."/>
            <person name="Nykrynova M."/>
            <person name="Jureckova K."/>
            <person name="Cejkova D."/>
            <person name="Rychlik I."/>
        </authorList>
    </citation>
    <scope>NUCLEOTIDE SEQUENCE [LARGE SCALE GENOMIC DNA]</scope>
    <source>
        <strain evidence="8">ET4</strain>
    </source>
</reference>
<dbReference type="Proteomes" id="UP001228403">
    <property type="component" value="Unassembled WGS sequence"/>
</dbReference>
<evidence type="ECO:0000256" key="4">
    <source>
        <dbReference type="ARBA" id="ARBA00022989"/>
    </source>
</evidence>
<feature type="transmembrane region" description="Helical" evidence="6">
    <location>
        <begin position="123"/>
        <end position="145"/>
    </location>
</feature>
<gene>
    <name evidence="7" type="ORF">QUW02_08540</name>
</gene>
<dbReference type="PANTHER" id="PTHR30250">
    <property type="entry name" value="PST FAMILY PREDICTED COLANIC ACID TRANSPORTER"/>
    <property type="match status" value="1"/>
</dbReference>
<evidence type="ECO:0000256" key="6">
    <source>
        <dbReference type="SAM" id="Phobius"/>
    </source>
</evidence>
<feature type="transmembrane region" description="Helical" evidence="6">
    <location>
        <begin position="50"/>
        <end position="70"/>
    </location>
</feature>
<feature type="transmembrane region" description="Helical" evidence="6">
    <location>
        <begin position="184"/>
        <end position="205"/>
    </location>
</feature>
<feature type="transmembrane region" description="Helical" evidence="6">
    <location>
        <begin position="157"/>
        <end position="178"/>
    </location>
</feature>
<dbReference type="PANTHER" id="PTHR30250:SF26">
    <property type="entry name" value="PSMA PROTEIN"/>
    <property type="match status" value="1"/>
</dbReference>
<feature type="transmembrane region" description="Helical" evidence="6">
    <location>
        <begin position="91"/>
        <end position="111"/>
    </location>
</feature>
<keyword evidence="8" id="KW-1185">Reference proteome</keyword>
<evidence type="ECO:0000256" key="5">
    <source>
        <dbReference type="ARBA" id="ARBA00023136"/>
    </source>
</evidence>
<feature type="transmembrane region" description="Helical" evidence="6">
    <location>
        <begin position="313"/>
        <end position="335"/>
    </location>
</feature>
<evidence type="ECO:0000313" key="7">
    <source>
        <dbReference type="EMBL" id="MDM8145965.1"/>
    </source>
</evidence>
<evidence type="ECO:0000256" key="1">
    <source>
        <dbReference type="ARBA" id="ARBA00004651"/>
    </source>
</evidence>
<name>A0ABT7U610_9BACE</name>
<comment type="subcellular location">
    <subcellularLocation>
        <location evidence="1">Cell membrane</location>
        <topology evidence="1">Multi-pass membrane protein</topology>
    </subcellularLocation>
</comment>
<proteinExistence type="predicted"/>
<comment type="caution">
    <text evidence="7">The sequence shown here is derived from an EMBL/GenBank/DDBJ whole genome shotgun (WGS) entry which is preliminary data.</text>
</comment>
<keyword evidence="2" id="KW-1003">Cell membrane</keyword>
<evidence type="ECO:0000256" key="3">
    <source>
        <dbReference type="ARBA" id="ARBA00022692"/>
    </source>
</evidence>
<reference evidence="7 8" key="1">
    <citation type="submission" date="2023-06" db="EMBL/GenBank/DDBJ databases">
        <authorList>
            <person name="Zeman M."/>
            <person name="Kubasova T."/>
            <person name="Jahodarova E."/>
            <person name="Nykrynova M."/>
            <person name="Rychlik I."/>
        </authorList>
    </citation>
    <scope>NUCLEOTIDE SEQUENCE [LARGE SCALE GENOMIC DNA]</scope>
    <source>
        <strain evidence="7 8">ET4</strain>
    </source>
</reference>
<dbReference type="EMBL" id="JAUDCF010000018">
    <property type="protein sequence ID" value="MDM8145965.1"/>
    <property type="molecule type" value="Genomic_DNA"/>
</dbReference>
<keyword evidence="4 6" id="KW-1133">Transmembrane helix</keyword>
<organism evidence="7 8">
    <name type="scientific">Bacteroides eggerthii</name>
    <dbReference type="NCBI Taxonomy" id="28111"/>
    <lineage>
        <taxon>Bacteria</taxon>
        <taxon>Pseudomonadati</taxon>
        <taxon>Bacteroidota</taxon>
        <taxon>Bacteroidia</taxon>
        <taxon>Bacteroidales</taxon>
        <taxon>Bacteroidaceae</taxon>
        <taxon>Bacteroides</taxon>
    </lineage>
</organism>
<feature type="transmembrane region" description="Helical" evidence="6">
    <location>
        <begin position="341"/>
        <end position="363"/>
    </location>
</feature>
<sequence>MNANKRIAKNTFILYIRTIITLLVSLYTSRVILGALGVVDYGINNVVGGLVSMFSVISSSLCSSVSRYLTYELGTGNQKKLSRIFWTSVNIQLAIAIMVLIIGVLVGSWFLNNKMSMPDNRLYAANWVLYCSLLSFAVNLLNVPYTSSIISHERMDAFAYISIAETTLKLIIAYAIMISAYDKLITYTILYLLSSIVIFLSYFIYCKKHFQECTYKPEIDKELLKDMTKFAGWNFFGSTAYMLNTQGVNMLINVFFGVQINAARAIGVQVQNAIMQFVNNFTTAINPQITKSYAAGNYEQLHKLVCLGAKYSYFLLLIFTVPIFVEADIVLKLWLKTVPEYSVTFLRLIILSSYTMILGNTSYTAIMATGRIKHYQLVITLVGFLVFPVTWLLYKQGFKVESTYYIYILIYSILILIRLYYLKVLIKLPPLHFIKYVLVKVICLTIPAFLIPLLFTHYFSPSIIRLIFTCIISLFNNFVFIYYLGLNKNEREFIIDKIKQKVCHKKPCR</sequence>
<feature type="transmembrane region" description="Helical" evidence="6">
    <location>
        <begin position="462"/>
        <end position="484"/>
    </location>
</feature>
<accession>A0ABT7U610</accession>
<feature type="transmembrane region" description="Helical" evidence="6">
    <location>
        <begin position="433"/>
        <end position="456"/>
    </location>
</feature>
<dbReference type="InterPro" id="IPR050833">
    <property type="entry name" value="Poly_Biosynth_Transport"/>
</dbReference>
<evidence type="ECO:0000313" key="8">
    <source>
        <dbReference type="Proteomes" id="UP001228403"/>
    </source>
</evidence>
<keyword evidence="5 6" id="KW-0472">Membrane</keyword>
<feature type="transmembrane region" description="Helical" evidence="6">
    <location>
        <begin position="375"/>
        <end position="392"/>
    </location>
</feature>
<feature type="transmembrane region" description="Helical" evidence="6">
    <location>
        <begin position="404"/>
        <end position="421"/>
    </location>
</feature>
<evidence type="ECO:0000256" key="2">
    <source>
        <dbReference type="ARBA" id="ARBA00022475"/>
    </source>
</evidence>